<dbReference type="GO" id="GO:0005634">
    <property type="term" value="C:nucleus"/>
    <property type="evidence" value="ECO:0007669"/>
    <property type="project" value="UniProtKB-SubCell"/>
</dbReference>
<feature type="repeat" description="ANK" evidence="13">
    <location>
        <begin position="1109"/>
        <end position="1141"/>
    </location>
</feature>
<dbReference type="GO" id="GO:0006303">
    <property type="term" value="P:double-strand break repair via nonhomologous end joining"/>
    <property type="evidence" value="ECO:0007669"/>
    <property type="project" value="TreeGrafter"/>
</dbReference>
<comment type="catalytic activity">
    <reaction evidence="12">
        <text>DNA(n) + a 2'-deoxyribonucleoside 5'-triphosphate = DNA(n+1) + diphosphate</text>
        <dbReference type="Rhea" id="RHEA:22508"/>
        <dbReference type="Rhea" id="RHEA-COMP:17339"/>
        <dbReference type="Rhea" id="RHEA-COMP:17340"/>
        <dbReference type="ChEBI" id="CHEBI:33019"/>
        <dbReference type="ChEBI" id="CHEBI:61560"/>
        <dbReference type="ChEBI" id="CHEBI:173112"/>
        <dbReference type="EC" id="2.7.7.7"/>
    </reaction>
</comment>
<feature type="region of interest" description="Disordered" evidence="14">
    <location>
        <begin position="718"/>
        <end position="739"/>
    </location>
</feature>
<dbReference type="Proteomes" id="UP001152797">
    <property type="component" value="Unassembled WGS sequence"/>
</dbReference>
<dbReference type="InterPro" id="IPR022312">
    <property type="entry name" value="DNA_pol_X"/>
</dbReference>
<dbReference type="SUPFAM" id="SSF47802">
    <property type="entry name" value="DNA polymerase beta, N-terminal domain-like"/>
    <property type="match status" value="1"/>
</dbReference>
<dbReference type="PROSITE" id="PS00522">
    <property type="entry name" value="DNA_POLYMERASE_X"/>
    <property type="match status" value="1"/>
</dbReference>
<dbReference type="EMBL" id="CAMXCT010001609">
    <property type="protein sequence ID" value="CAI3991590.1"/>
    <property type="molecule type" value="Genomic_DNA"/>
</dbReference>
<dbReference type="Gene3D" id="3.30.460.10">
    <property type="entry name" value="Beta Polymerase, domain 2"/>
    <property type="match status" value="1"/>
</dbReference>
<dbReference type="Gene3D" id="1.10.150.110">
    <property type="entry name" value="DNA polymerase beta, N-terminal domain-like"/>
    <property type="match status" value="1"/>
</dbReference>
<feature type="repeat" description="ANK" evidence="13">
    <location>
        <begin position="914"/>
        <end position="946"/>
    </location>
</feature>
<dbReference type="InterPro" id="IPR029398">
    <property type="entry name" value="PolB_thumb"/>
</dbReference>
<dbReference type="Gene3D" id="1.10.150.20">
    <property type="entry name" value="5' to 3' exonuclease, C-terminal subdomain"/>
    <property type="match status" value="1"/>
</dbReference>
<keyword evidence="5" id="KW-0548">Nucleotidyltransferase</keyword>
<evidence type="ECO:0000256" key="10">
    <source>
        <dbReference type="ARBA" id="ARBA00023204"/>
    </source>
</evidence>
<dbReference type="InterPro" id="IPR037160">
    <property type="entry name" value="DNA_Pol_thumb_sf"/>
</dbReference>
<dbReference type="GO" id="GO:0006284">
    <property type="term" value="P:base-excision repair"/>
    <property type="evidence" value="ECO:0007669"/>
    <property type="project" value="TreeGrafter"/>
</dbReference>
<dbReference type="PROSITE" id="PS50088">
    <property type="entry name" value="ANK_REPEAT"/>
    <property type="match status" value="4"/>
</dbReference>
<dbReference type="Gene3D" id="3.30.210.10">
    <property type="entry name" value="DNA polymerase, thumb domain"/>
    <property type="match status" value="1"/>
</dbReference>
<organism evidence="16">
    <name type="scientific">Cladocopium goreaui</name>
    <dbReference type="NCBI Taxonomy" id="2562237"/>
    <lineage>
        <taxon>Eukaryota</taxon>
        <taxon>Sar</taxon>
        <taxon>Alveolata</taxon>
        <taxon>Dinophyceae</taxon>
        <taxon>Suessiales</taxon>
        <taxon>Symbiodiniaceae</taxon>
        <taxon>Cladocopium</taxon>
    </lineage>
</organism>
<dbReference type="SUPFAM" id="SSF81301">
    <property type="entry name" value="Nucleotidyltransferase"/>
    <property type="match status" value="2"/>
</dbReference>
<evidence type="ECO:0000256" key="14">
    <source>
        <dbReference type="SAM" id="MobiDB-lite"/>
    </source>
</evidence>
<keyword evidence="13" id="KW-0040">ANK repeat</keyword>
<evidence type="ECO:0000256" key="9">
    <source>
        <dbReference type="ARBA" id="ARBA00023125"/>
    </source>
</evidence>
<dbReference type="Pfam" id="PF10391">
    <property type="entry name" value="DNA_pol_lambd_f"/>
    <property type="match status" value="1"/>
</dbReference>
<dbReference type="SMART" id="SM00483">
    <property type="entry name" value="POLXc"/>
    <property type="match status" value="1"/>
</dbReference>
<dbReference type="GO" id="GO:0016829">
    <property type="term" value="F:lyase activity"/>
    <property type="evidence" value="ECO:0007669"/>
    <property type="project" value="UniProtKB-KW"/>
</dbReference>
<reference evidence="17" key="2">
    <citation type="submission" date="2024-04" db="EMBL/GenBank/DDBJ databases">
        <authorList>
            <person name="Chen Y."/>
            <person name="Shah S."/>
            <person name="Dougan E. K."/>
            <person name="Thang M."/>
            <person name="Chan C."/>
        </authorList>
    </citation>
    <scope>NUCLEOTIDE SEQUENCE [LARGE SCALE GENOMIC DNA]</scope>
</reference>
<evidence type="ECO:0000313" key="19">
    <source>
        <dbReference type="Proteomes" id="UP001152797"/>
    </source>
</evidence>
<evidence type="ECO:0000259" key="15">
    <source>
        <dbReference type="SMART" id="SM00483"/>
    </source>
</evidence>
<dbReference type="InterPro" id="IPR018944">
    <property type="entry name" value="DNA_pol_lambd_fingers_domain"/>
</dbReference>
<dbReference type="InterPro" id="IPR002008">
    <property type="entry name" value="DNA_pol_X_beta-like"/>
</dbReference>
<evidence type="ECO:0000313" key="18">
    <source>
        <dbReference type="EMBL" id="CAL4778902.1"/>
    </source>
</evidence>
<evidence type="ECO:0000256" key="4">
    <source>
        <dbReference type="ARBA" id="ARBA00022679"/>
    </source>
</evidence>
<evidence type="ECO:0000256" key="1">
    <source>
        <dbReference type="ARBA" id="ARBA00008323"/>
    </source>
</evidence>
<dbReference type="PROSITE" id="PS50297">
    <property type="entry name" value="ANK_REP_REGION"/>
    <property type="match status" value="3"/>
</dbReference>
<dbReference type="CDD" id="cd00141">
    <property type="entry name" value="NT_POLXc"/>
    <property type="match status" value="1"/>
</dbReference>
<name>A0A9P1CHA7_9DINO</name>
<dbReference type="PRINTS" id="PR00869">
    <property type="entry name" value="DNAPOLX"/>
</dbReference>
<comment type="similarity">
    <text evidence="1">Belongs to the DNA polymerase type-X family.</text>
</comment>
<dbReference type="SUPFAM" id="SSF103111">
    <property type="entry name" value="Activator of Hsp90 ATPase, Aha1"/>
    <property type="match status" value="1"/>
</dbReference>
<dbReference type="Pfam" id="PF14792">
    <property type="entry name" value="DNA_pol_B_palm"/>
    <property type="match status" value="1"/>
</dbReference>
<dbReference type="Pfam" id="PF12796">
    <property type="entry name" value="Ank_2"/>
    <property type="match status" value="2"/>
</dbReference>
<dbReference type="GO" id="GO:0046872">
    <property type="term" value="F:metal ion binding"/>
    <property type="evidence" value="ECO:0007669"/>
    <property type="project" value="UniProtKB-KW"/>
</dbReference>
<accession>A0A9P1CHA7</accession>
<reference evidence="16" key="1">
    <citation type="submission" date="2022-10" db="EMBL/GenBank/DDBJ databases">
        <authorList>
            <person name="Chen Y."/>
            <person name="Dougan E. K."/>
            <person name="Chan C."/>
            <person name="Rhodes N."/>
            <person name="Thang M."/>
        </authorList>
    </citation>
    <scope>NUCLEOTIDE SEQUENCE</scope>
</reference>
<evidence type="ECO:0000256" key="13">
    <source>
        <dbReference type="PROSITE-ProRule" id="PRU00023"/>
    </source>
</evidence>
<dbReference type="GO" id="GO:0003887">
    <property type="term" value="F:DNA-directed DNA polymerase activity"/>
    <property type="evidence" value="ECO:0007669"/>
    <property type="project" value="UniProtKB-KW"/>
</dbReference>
<dbReference type="Pfam" id="PF14716">
    <property type="entry name" value="HHH_8"/>
    <property type="match status" value="1"/>
</dbReference>
<evidence type="ECO:0000256" key="6">
    <source>
        <dbReference type="ARBA" id="ARBA00022705"/>
    </source>
</evidence>
<dbReference type="InterPro" id="IPR028207">
    <property type="entry name" value="DNA_pol_B_palm_palm"/>
</dbReference>
<keyword evidence="7" id="KW-0227">DNA damage</keyword>
<feature type="compositionally biased region" description="Basic and acidic residues" evidence="14">
    <location>
        <begin position="134"/>
        <end position="143"/>
    </location>
</feature>
<dbReference type="SUPFAM" id="SSF81585">
    <property type="entry name" value="PsbU/PolX domain-like"/>
    <property type="match status" value="1"/>
</dbReference>
<protein>
    <recommendedName>
        <fullName evidence="2">DNA-directed DNA polymerase</fullName>
        <ecNumber evidence="2">2.7.7.7</ecNumber>
    </recommendedName>
</protein>
<evidence type="ECO:0000256" key="12">
    <source>
        <dbReference type="ARBA" id="ARBA00049244"/>
    </source>
</evidence>
<evidence type="ECO:0000256" key="5">
    <source>
        <dbReference type="ARBA" id="ARBA00022695"/>
    </source>
</evidence>
<keyword evidence="9" id="KW-0238">DNA-binding</keyword>
<sequence>MPATVADLAAAALARWEVEDESGWHPCDQKVLECLRVAGAGQKLHVPCAVGERKCELHLDARVEVDCMTGKRRRLRIASPTERETAAVAAAAAAGATLPSLAESATKPVLEPGQSAEAGRLPRKTLSGYFIKTKESKESKEPAEQAQSSSSAAVWGGGGGGAAGPDRPSAEATASGSSTVADIADPKTGNEKIASIFEEMSMVQKLKRDRFRSQAYAKAAQALRALDHAIDSGAQAKAIKGIGAGMANRIDVILKTGELQELEDLKNDSDVVALRELRSVHGIGAVAAAKLVEQGIRSLLQLRQAVEKKQVHLDAAQALGLRHCEEFNKRIPQAEMKEHHAFLERCRVQDYPALLLTVCGSYRRGRPDCGDIDVLISHPNYTTAKKETNAGGKLLHGFVNSLKKVGYVTGDLAFGQTKFMGVCRLPGGLHRRLDIRCMPEDQYHFGIKDDSTCHAHGTSHDYSCERHVDNPCPSLTIMSLDWSDRDLLEWAQRTLPEFLLICMQDPDDGKRSIASTPWSEYELSIAEVQLEGEVNLIGRKNEPMLQFDLDLGMRVDVEKKVVGRPKNDETDYWPGIVQIVHFDNENQRPALITRLEELPEDIAQEVGWYLQEGMGSRFIWHGLARWQAYAAQKWLKQAPAHIEDPRSNPEAPPAFPPFLRAARKRYEDEIRQILLGSDDEEESEQEQLPTSQLRFQDLGMVGSANAANLMSRRILSEADGHPGYASPPISDDEDDFDPTAPYEFVEGTFERKRKGAPHMKKFGRYPFMPSMLAGLGGPANWLPPKEHAIGHPEWFQNQGHLTGLAPSSISQPSRLLSNGVTHLDTILEKARKRREEFEASSVNKLISIKAADLCAAIENGDVMKAFAKLDDKTASCPHPDTGRCAAHYCIARGSHELLRMVLEARADPDARDSFGQTPLMMAAKQGDQEAAQVLLDAGADAAATDSLGRAASDMIKVVEKPDEEHNPLKNWREKMAGQPLPEDPAKKNRDLKELIDSKERPKKFGLSLLSALAQRDVRTAEAAMEAGADMKLVDDKGDTAVILIVKGKWKDTQGLQVRLLRKAMKAGADVNFQNCQGNSALHFASHRGDLDVVEVLLSLKASPKLVNAEGNTALMYAAHGGYEEICTALLEAAAPVAVTNRAGLTAETMADRRNFKTCAALIHAYELAPKQANHIKVQPKKKKEKPLAFDYSKWDSLEREMRADEEEENNTRVREANAAVRRPMPKFEDLGPEAFGLPADTPWPPDASLRKKGPFDYGHWDKIVEDVERQERVLERYEKLQKDPKYEYRDGQKMQDCALASSGFETDASARNKKSKLWEEWARMSKVCECMLYFTGSAALSVKMRLKAIEMGMTLSEYGLENKVTGEKVTARSEEEIFRALGMEYLEPWQR</sequence>
<dbReference type="GO" id="GO:0003677">
    <property type="term" value="F:DNA binding"/>
    <property type="evidence" value="ECO:0007669"/>
    <property type="project" value="UniProtKB-KW"/>
</dbReference>
<keyword evidence="19" id="KW-1185">Reference proteome</keyword>
<evidence type="ECO:0000313" key="17">
    <source>
        <dbReference type="EMBL" id="CAL1144965.1"/>
    </source>
</evidence>
<dbReference type="InterPro" id="IPR002110">
    <property type="entry name" value="Ankyrin_rpt"/>
</dbReference>
<dbReference type="EMBL" id="CAMXCT030001609">
    <property type="protein sequence ID" value="CAL4778902.1"/>
    <property type="molecule type" value="Genomic_DNA"/>
</dbReference>
<dbReference type="PRINTS" id="PR00870">
    <property type="entry name" value="DNAPOLXBETA"/>
</dbReference>
<dbReference type="OrthoDB" id="424374at2759"/>
<feature type="repeat" description="ANK" evidence="13">
    <location>
        <begin position="881"/>
        <end position="913"/>
    </location>
</feature>
<dbReference type="InterPro" id="IPR036338">
    <property type="entry name" value="Aha1"/>
</dbReference>
<dbReference type="InterPro" id="IPR002054">
    <property type="entry name" value="DNA-dir_DNA_pol_X"/>
</dbReference>
<dbReference type="Gene3D" id="1.25.40.20">
    <property type="entry name" value="Ankyrin repeat-containing domain"/>
    <property type="match status" value="2"/>
</dbReference>
<dbReference type="PANTHER" id="PTHR11276:SF28">
    <property type="entry name" value="DNA POLYMERASE LAMBDA"/>
    <property type="match status" value="1"/>
</dbReference>
<dbReference type="Pfam" id="PF14791">
    <property type="entry name" value="DNA_pol_B_thumb"/>
    <property type="match status" value="1"/>
</dbReference>
<feature type="region of interest" description="Disordered" evidence="14">
    <location>
        <begin position="134"/>
        <end position="185"/>
    </location>
</feature>
<evidence type="ECO:0000256" key="2">
    <source>
        <dbReference type="ARBA" id="ARBA00012417"/>
    </source>
</evidence>
<dbReference type="EMBL" id="CAMXCT020001609">
    <property type="protein sequence ID" value="CAL1144965.1"/>
    <property type="molecule type" value="Genomic_DNA"/>
</dbReference>
<dbReference type="InterPro" id="IPR027421">
    <property type="entry name" value="DNA_pol_lamdba_lyase_dom_sf"/>
</dbReference>
<comment type="caution">
    <text evidence="16">The sequence shown here is derived from an EMBL/GenBank/DDBJ whole genome shotgun (WGS) entry which is preliminary data.</text>
</comment>
<dbReference type="InterPro" id="IPR036770">
    <property type="entry name" value="Ankyrin_rpt-contain_sf"/>
</dbReference>
<dbReference type="InterPro" id="IPR010996">
    <property type="entry name" value="HHH_MUS81"/>
</dbReference>
<feature type="repeat" description="ANK" evidence="13">
    <location>
        <begin position="1076"/>
        <end position="1108"/>
    </location>
</feature>
<dbReference type="InterPro" id="IPR019843">
    <property type="entry name" value="DNA_pol-X_BS"/>
</dbReference>
<dbReference type="PANTHER" id="PTHR11276">
    <property type="entry name" value="DNA POLYMERASE TYPE-X FAMILY MEMBER"/>
    <property type="match status" value="1"/>
</dbReference>
<gene>
    <name evidence="16" type="ORF">C1SCF055_LOCUS18487</name>
</gene>
<keyword evidence="8" id="KW-0239">DNA-directed DNA polymerase</keyword>
<keyword evidence="11 18" id="KW-0456">Lyase</keyword>
<evidence type="ECO:0000313" key="16">
    <source>
        <dbReference type="EMBL" id="CAI3991590.1"/>
    </source>
</evidence>
<dbReference type="EC" id="2.7.7.7" evidence="2"/>
<proteinExistence type="inferred from homology"/>
<keyword evidence="3" id="KW-0237">DNA synthesis</keyword>
<keyword evidence="10" id="KW-0234">DNA repair</keyword>
<feature type="domain" description="DNA-directed DNA polymerase X" evidence="15">
    <location>
        <begin position="188"/>
        <end position="486"/>
    </location>
</feature>
<dbReference type="SUPFAM" id="SSF48403">
    <property type="entry name" value="Ankyrin repeat"/>
    <property type="match status" value="1"/>
</dbReference>
<evidence type="ECO:0000256" key="7">
    <source>
        <dbReference type="ARBA" id="ARBA00022763"/>
    </source>
</evidence>
<evidence type="ECO:0000256" key="8">
    <source>
        <dbReference type="ARBA" id="ARBA00022932"/>
    </source>
</evidence>
<keyword evidence="6" id="KW-0235">DNA replication</keyword>
<dbReference type="SMART" id="SM00248">
    <property type="entry name" value="ANK"/>
    <property type="match status" value="5"/>
</dbReference>
<keyword evidence="4" id="KW-0808">Transferase</keyword>
<evidence type="ECO:0000256" key="11">
    <source>
        <dbReference type="ARBA" id="ARBA00023239"/>
    </source>
</evidence>
<dbReference type="InterPro" id="IPR043519">
    <property type="entry name" value="NT_sf"/>
</dbReference>
<evidence type="ECO:0000256" key="3">
    <source>
        <dbReference type="ARBA" id="ARBA00022634"/>
    </source>
</evidence>